<evidence type="ECO:0000313" key="2">
    <source>
        <dbReference type="Proteomes" id="UP001238540"/>
    </source>
</evidence>
<name>A0ABT8BY62_9VIBR</name>
<organism evidence="1 2">
    <name type="scientific">Vibrio ostreicida</name>
    <dbReference type="NCBI Taxonomy" id="526588"/>
    <lineage>
        <taxon>Bacteria</taxon>
        <taxon>Pseudomonadati</taxon>
        <taxon>Pseudomonadota</taxon>
        <taxon>Gammaproteobacteria</taxon>
        <taxon>Vibrionales</taxon>
        <taxon>Vibrionaceae</taxon>
        <taxon>Vibrio</taxon>
    </lineage>
</organism>
<protein>
    <submittedName>
        <fullName evidence="1">Uncharacterized protein</fullName>
    </submittedName>
</protein>
<dbReference type="Proteomes" id="UP001238540">
    <property type="component" value="Unassembled WGS sequence"/>
</dbReference>
<keyword evidence="2" id="KW-1185">Reference proteome</keyword>
<accession>A0ABT8BY62</accession>
<comment type="caution">
    <text evidence="1">The sequence shown here is derived from an EMBL/GenBank/DDBJ whole genome shotgun (WGS) entry which is preliminary data.</text>
</comment>
<evidence type="ECO:0000313" key="1">
    <source>
        <dbReference type="EMBL" id="MDN3611331.1"/>
    </source>
</evidence>
<sequence>MSHNTQRVVSRPLCLSGLTRLHAGGEERGDWRGPCYFSCMRLSKVIKAMTEAASRMSCIMVSRSSKVLDSCIVPLRCWLLFNHFIDLKRIDNGFY</sequence>
<reference evidence="2" key="1">
    <citation type="journal article" date="2019" name="Int. J. Syst. Evol. Microbiol.">
        <title>The Global Catalogue of Microorganisms (GCM) 10K type strain sequencing project: providing services to taxonomists for standard genome sequencing and annotation.</title>
        <authorList>
            <consortium name="The Broad Institute Genomics Platform"/>
            <consortium name="The Broad Institute Genome Sequencing Center for Infectious Disease"/>
            <person name="Wu L."/>
            <person name="Ma J."/>
        </authorList>
    </citation>
    <scope>NUCLEOTIDE SEQUENCE [LARGE SCALE GENOMIC DNA]</scope>
    <source>
        <strain evidence="2">CECT 7398</strain>
    </source>
</reference>
<proteinExistence type="predicted"/>
<dbReference type="RefSeq" id="WP_290312854.1">
    <property type="nucleotide sequence ID" value="NZ_JAUFQC010000027.1"/>
</dbReference>
<dbReference type="EMBL" id="JAUFQC010000027">
    <property type="protein sequence ID" value="MDN3611331.1"/>
    <property type="molecule type" value="Genomic_DNA"/>
</dbReference>
<gene>
    <name evidence="1" type="ORF">QWZ16_17155</name>
</gene>